<dbReference type="PANTHER" id="PTHR43684:SF1">
    <property type="entry name" value="ENOYL-COA DELTA ISOMERASE 2"/>
    <property type="match status" value="1"/>
</dbReference>
<reference evidence="4 5" key="1">
    <citation type="submission" date="2019-08" db="EMBL/GenBank/DDBJ databases">
        <authorList>
            <person name="Liang Q."/>
        </authorList>
    </citation>
    <scope>NUCLEOTIDE SEQUENCE [LARGE SCALE GENOMIC DNA]</scope>
    <source>
        <strain evidence="4 5">V1718</strain>
    </source>
</reference>
<dbReference type="InterPro" id="IPR029045">
    <property type="entry name" value="ClpP/crotonase-like_dom_sf"/>
</dbReference>
<proteinExistence type="predicted"/>
<dbReference type="Gene3D" id="3.90.226.10">
    <property type="entry name" value="2-enoyl-CoA Hydratase, Chain A, domain 1"/>
    <property type="match status" value="1"/>
</dbReference>
<sequence length="277" mass="30093">MTETNDLILWETKDHVTTLTLNNPRKLNGWTMDMLDALGAALKRAANDADTKVLILTGADPYYCAGVNLSAVISPGHPAKLHAFIVEQNQGLFEMFLNFPKPIMVAVNGPAIGASVTSATLCDAIIASESATFSTPFAKLGVTPEGCSSVLLPKLVGEDAARRMLGPEGWQPTGSEAAEIGLVDQVVAHENLLEEASELAKQWICDGRKRSFKASMSLDELRKINARESQELADAFLGPKFLRGQYEFLKSKGKTGPALVFRSILLSRPLWKRLLPK</sequence>
<evidence type="ECO:0000313" key="4">
    <source>
        <dbReference type="EMBL" id="QED25782.1"/>
    </source>
</evidence>
<keyword evidence="2" id="KW-0576">Peroxisome</keyword>
<dbReference type="Pfam" id="PF00378">
    <property type="entry name" value="ECH_1"/>
    <property type="match status" value="1"/>
</dbReference>
<dbReference type="RefSeq" id="WP_146956657.1">
    <property type="nucleotide sequence ID" value="NZ_CP042467.1"/>
</dbReference>
<dbReference type="PANTHER" id="PTHR43684">
    <property type="match status" value="1"/>
</dbReference>
<dbReference type="InterPro" id="IPR051053">
    <property type="entry name" value="ECH/Chromodomain_protein"/>
</dbReference>
<protein>
    <submittedName>
        <fullName evidence="4">Enoyl-CoA hydratase/isomerase family protein</fullName>
    </submittedName>
</protein>
<dbReference type="AlphaFoldDB" id="A0A5B8XJ42"/>
<dbReference type="Proteomes" id="UP000321595">
    <property type="component" value="Chromosome"/>
</dbReference>
<dbReference type="EMBL" id="CP042467">
    <property type="protein sequence ID" value="QED25782.1"/>
    <property type="molecule type" value="Genomic_DNA"/>
</dbReference>
<name>A0A5B8XJ42_9DELT</name>
<keyword evidence="3 4" id="KW-0413">Isomerase</keyword>
<dbReference type="SUPFAM" id="SSF52096">
    <property type="entry name" value="ClpP/crotonase"/>
    <property type="match status" value="1"/>
</dbReference>
<organism evidence="4 5">
    <name type="scientific">Microvenator marinus</name>
    <dbReference type="NCBI Taxonomy" id="2600177"/>
    <lineage>
        <taxon>Bacteria</taxon>
        <taxon>Deltaproteobacteria</taxon>
        <taxon>Bradymonadales</taxon>
        <taxon>Microvenatoraceae</taxon>
        <taxon>Microvenator</taxon>
    </lineage>
</organism>
<dbReference type="KEGG" id="bbae:FRD01_00585"/>
<dbReference type="InterPro" id="IPR001753">
    <property type="entry name" value="Enoyl-CoA_hydra/iso"/>
</dbReference>
<evidence type="ECO:0000256" key="2">
    <source>
        <dbReference type="ARBA" id="ARBA00023140"/>
    </source>
</evidence>
<dbReference type="CDD" id="cd06558">
    <property type="entry name" value="crotonase-like"/>
    <property type="match status" value="1"/>
</dbReference>
<gene>
    <name evidence="4" type="ORF">FRD01_00585</name>
</gene>
<evidence type="ECO:0000256" key="3">
    <source>
        <dbReference type="ARBA" id="ARBA00023235"/>
    </source>
</evidence>
<comment type="subcellular location">
    <subcellularLocation>
        <location evidence="1">Peroxisome</location>
    </subcellularLocation>
</comment>
<keyword evidence="5" id="KW-1185">Reference proteome</keyword>
<evidence type="ECO:0000313" key="5">
    <source>
        <dbReference type="Proteomes" id="UP000321595"/>
    </source>
</evidence>
<dbReference type="GO" id="GO:0004165">
    <property type="term" value="F:delta(3)-delta(2)-enoyl-CoA isomerase activity"/>
    <property type="evidence" value="ECO:0007669"/>
    <property type="project" value="UniProtKB-ARBA"/>
</dbReference>
<evidence type="ECO:0000256" key="1">
    <source>
        <dbReference type="ARBA" id="ARBA00004275"/>
    </source>
</evidence>
<dbReference type="OrthoDB" id="5365311at2"/>
<accession>A0A5B8XJ42</accession>